<sequence>MNFNITLIKNTFLNFFKLNQTIIADEENIIEDKDTKYNKCIFTSENDYVKRCVSTPIKINKLKS</sequence>
<proteinExistence type="predicted"/>
<protein>
    <submittedName>
        <fullName evidence="1">Uncharacterized protein</fullName>
    </submittedName>
</protein>
<name>A0A6C0J979_9ZZZZ</name>
<dbReference type="AlphaFoldDB" id="A0A6C0J979"/>
<reference evidence="1" key="1">
    <citation type="journal article" date="2020" name="Nature">
        <title>Giant virus diversity and host interactions through global metagenomics.</title>
        <authorList>
            <person name="Schulz F."/>
            <person name="Roux S."/>
            <person name="Paez-Espino D."/>
            <person name="Jungbluth S."/>
            <person name="Walsh D.A."/>
            <person name="Denef V.J."/>
            <person name="McMahon K.D."/>
            <person name="Konstantinidis K.T."/>
            <person name="Eloe-Fadrosh E.A."/>
            <person name="Kyrpides N.C."/>
            <person name="Woyke T."/>
        </authorList>
    </citation>
    <scope>NUCLEOTIDE SEQUENCE</scope>
    <source>
        <strain evidence="1">GVMAG-M-3300025880-56</strain>
    </source>
</reference>
<dbReference type="EMBL" id="MN740350">
    <property type="protein sequence ID" value="QHU01833.1"/>
    <property type="molecule type" value="Genomic_DNA"/>
</dbReference>
<accession>A0A6C0J979</accession>
<organism evidence="1">
    <name type="scientific">viral metagenome</name>
    <dbReference type="NCBI Taxonomy" id="1070528"/>
    <lineage>
        <taxon>unclassified sequences</taxon>
        <taxon>metagenomes</taxon>
        <taxon>organismal metagenomes</taxon>
    </lineage>
</organism>
<evidence type="ECO:0000313" key="1">
    <source>
        <dbReference type="EMBL" id="QHU01833.1"/>
    </source>
</evidence>